<dbReference type="AlphaFoldDB" id="A0A0J1IRD2"/>
<dbReference type="Gene3D" id="1.20.120.450">
    <property type="entry name" value="dinb family like domain"/>
    <property type="match status" value="1"/>
</dbReference>
<organism evidence="2 3">
    <name type="scientific">Niallia circulans</name>
    <name type="common">Bacillus circulans</name>
    <dbReference type="NCBI Taxonomy" id="1397"/>
    <lineage>
        <taxon>Bacteria</taxon>
        <taxon>Bacillati</taxon>
        <taxon>Bacillota</taxon>
        <taxon>Bacilli</taxon>
        <taxon>Bacillales</taxon>
        <taxon>Bacillaceae</taxon>
        <taxon>Niallia</taxon>
    </lineage>
</organism>
<keyword evidence="3" id="KW-1185">Reference proteome</keyword>
<reference evidence="2 3" key="1">
    <citation type="submission" date="2015-05" db="EMBL/GenBank/DDBJ databases">
        <title>Whole genome sequence and identification of bacterial endophytes from Costus igneus.</title>
        <authorList>
            <person name="Lee Y.P."/>
            <person name="Gan H.M."/>
            <person name="Eng W."/>
            <person name="Wheatley M.S."/>
            <person name="Caraballo A."/>
            <person name="Polter S."/>
            <person name="Savka M.A."/>
            <person name="Hudson A.O."/>
        </authorList>
    </citation>
    <scope>NUCLEOTIDE SEQUENCE [LARGE SCALE GENOMIC DNA]</scope>
    <source>
        <strain evidence="2 3">RIT379</strain>
    </source>
</reference>
<comment type="caution">
    <text evidence="2">The sequence shown here is derived from an EMBL/GenBank/DDBJ whole genome shotgun (WGS) entry which is preliminary data.</text>
</comment>
<dbReference type="SUPFAM" id="SSF109854">
    <property type="entry name" value="DinB/YfiT-like putative metalloenzymes"/>
    <property type="match status" value="1"/>
</dbReference>
<protein>
    <submittedName>
        <fullName evidence="2">Damage-inducible protein DinB</fullName>
    </submittedName>
</protein>
<evidence type="ECO:0000259" key="1">
    <source>
        <dbReference type="Pfam" id="PF12867"/>
    </source>
</evidence>
<dbReference type="PATRIC" id="fig|1397.4.peg.419"/>
<dbReference type="RefSeq" id="WP_047940204.1">
    <property type="nucleotide sequence ID" value="NZ_JAMAUJ010000001.1"/>
</dbReference>
<name>A0A0J1IRD2_NIACI</name>
<sequence>MNTYINSALNQIEIALKTTIQMVEVIEEADLQKKPASNKRSIGELLEHIAVICKADLMISNGATQKEMNQYYSSVALLSIQDVKSAIAENYKTLKDIYMNLTEIELQERTTAYWGATYTRYEWLLEIVAHIYHHRAQLHTLLVYCYGKNLNISLFE</sequence>
<dbReference type="InterPro" id="IPR024775">
    <property type="entry name" value="DinB-like"/>
</dbReference>
<evidence type="ECO:0000313" key="3">
    <source>
        <dbReference type="Proteomes" id="UP000036045"/>
    </source>
</evidence>
<feature type="domain" description="DinB-like" evidence="1">
    <location>
        <begin position="11"/>
        <end position="138"/>
    </location>
</feature>
<dbReference type="EMBL" id="LDPH01000001">
    <property type="protein sequence ID" value="KLV28509.1"/>
    <property type="molecule type" value="Genomic_DNA"/>
</dbReference>
<dbReference type="OrthoDB" id="2427314at2"/>
<dbReference type="Proteomes" id="UP000036045">
    <property type="component" value="Unassembled WGS sequence"/>
</dbReference>
<accession>A0A0J1IRD2</accession>
<proteinExistence type="predicted"/>
<gene>
    <name evidence="2" type="ORF">ABW02_01885</name>
</gene>
<dbReference type="InterPro" id="IPR034660">
    <property type="entry name" value="DinB/YfiT-like"/>
</dbReference>
<evidence type="ECO:0000313" key="2">
    <source>
        <dbReference type="EMBL" id="KLV28509.1"/>
    </source>
</evidence>
<dbReference type="Pfam" id="PF12867">
    <property type="entry name" value="DinB_2"/>
    <property type="match status" value="1"/>
</dbReference>